<comment type="caution">
    <text evidence="2">The sequence shown here is derived from an EMBL/GenBank/DDBJ whole genome shotgun (WGS) entry which is preliminary data.</text>
</comment>
<sequence>MNAAALPTGERYPAAATTKDEDAVFARATERLFNIGAVPVSHFLQEPAIVVAPQNVLPVVSQSAPSSRPATGPEGINTGAVARLHQACQQAFGSTEALNYEFEVDDVSNAKRCKLTITLPNGNSRIYTSPIAYQRKYDAKAHVSAVAIENGAIDFIVSAGVKRTLEGDTAPQSNQEGEAAPIPLVPDESVDSIDRACLEWTNGRIKPFWLIINEPKFGRKQGCALRIRLGPRNSRVWSVSTVYDTPSEARKACAEAALADGILDYIRTWSPSGTDTNLGEPGSELPNTGISLDQFFEALPRPFPEPVTGQTAADVNGPAWLNTTIQSARGGKIVPNFIWTVDPKYGFHGCLLRLERPGEVKSYLVDARFSKRAEAKAAVCLLAMVEGAGDYIRSVAKAIEDKLPASMRKYVSEVLIPVLNSEYRKAHGPGIQPHVEYDMDLDACGATLTVELCPSATPDQVRKYTVPTEYRNRNDAKLAVIAHAVEQGAIEFLRFKGRPTPPGYVPYYAQQKESYLGNRKRKTWDSGGGAWGDADSGSSWQSHKKPRTAAGGFNQYHGGQGQGQGGHQNGPGSWGRNGAPGPSQSQYGDVPGPSRGTGHFQHRNVRGHPPSAPASLAPYPAGGGGGHMQPPASYPHYPAGGAQPFYPNPPHQAPFAGVPAQVPQYGVPNAAVGAYPTYYPQPQPPPVMNVAAPVPFYNAAYPSMTPGYQAQPYAPVAVAYPAAAPQPGYYPAPSAVAPVPPQMPAASPPGHFPGVPGLPPSGPPVMAAASAPYMQYQHALPHPPSMQPTPSPTQPPQPPAQTPPAHSPPQPAPPQAAPTQPPPPQIAPPQPAPPQPAPPTTAPPPPPPPSSTIASYPTTNGALSRHPPPHAMPTPSASPSASDRAAQNGKGKKTAKVTIAVESTPKTNVTALYGAWLLLRVDHCRMAGMPTPQFCHEIVKDEHGAEPKHNVWVIIGKTKFGLPVTFSSLSQGQEKVAKKVLDQLRQNKADGKTASKSS</sequence>
<dbReference type="PRINTS" id="PR01217">
    <property type="entry name" value="PRICHEXTENSN"/>
</dbReference>
<reference evidence="2" key="1">
    <citation type="submission" date="2022-11" db="EMBL/GenBank/DDBJ databases">
        <title>Genome Sequence of Cubamyces cubensis.</title>
        <authorList>
            <person name="Buettner E."/>
        </authorList>
    </citation>
    <scope>NUCLEOTIDE SEQUENCE</scope>
    <source>
        <strain evidence="2">MPL-01</strain>
    </source>
</reference>
<feature type="compositionally biased region" description="Gly residues" evidence="1">
    <location>
        <begin position="558"/>
        <end position="575"/>
    </location>
</feature>
<name>A0AAD7U492_9APHY</name>
<evidence type="ECO:0000256" key="1">
    <source>
        <dbReference type="SAM" id="MobiDB-lite"/>
    </source>
</evidence>
<feature type="region of interest" description="Disordered" evidence="1">
    <location>
        <begin position="778"/>
        <end position="898"/>
    </location>
</feature>
<feature type="region of interest" description="Disordered" evidence="1">
    <location>
        <begin position="520"/>
        <end position="652"/>
    </location>
</feature>
<gene>
    <name evidence="2" type="ORF">ONZ51_g720</name>
</gene>
<proteinExistence type="predicted"/>
<dbReference type="AlphaFoldDB" id="A0AAD7U492"/>
<keyword evidence="3" id="KW-1185">Reference proteome</keyword>
<dbReference type="Proteomes" id="UP001215151">
    <property type="component" value="Unassembled WGS sequence"/>
</dbReference>
<accession>A0AAD7U492</accession>
<dbReference type="EMBL" id="JAPEVG010000009">
    <property type="protein sequence ID" value="KAJ8497072.1"/>
    <property type="molecule type" value="Genomic_DNA"/>
</dbReference>
<evidence type="ECO:0000313" key="2">
    <source>
        <dbReference type="EMBL" id="KAJ8497072.1"/>
    </source>
</evidence>
<feature type="compositionally biased region" description="Low complexity" evidence="1">
    <location>
        <begin position="873"/>
        <end position="886"/>
    </location>
</feature>
<feature type="compositionally biased region" description="Pro residues" evidence="1">
    <location>
        <begin position="781"/>
        <end position="850"/>
    </location>
</feature>
<organism evidence="2 3">
    <name type="scientific">Trametes cubensis</name>
    <dbReference type="NCBI Taxonomy" id="1111947"/>
    <lineage>
        <taxon>Eukaryota</taxon>
        <taxon>Fungi</taxon>
        <taxon>Dikarya</taxon>
        <taxon>Basidiomycota</taxon>
        <taxon>Agaricomycotina</taxon>
        <taxon>Agaricomycetes</taxon>
        <taxon>Polyporales</taxon>
        <taxon>Polyporaceae</taxon>
        <taxon>Trametes</taxon>
    </lineage>
</organism>
<protein>
    <submittedName>
        <fullName evidence="2">Uncharacterized protein</fullName>
    </submittedName>
</protein>
<evidence type="ECO:0000313" key="3">
    <source>
        <dbReference type="Proteomes" id="UP001215151"/>
    </source>
</evidence>